<dbReference type="EMBL" id="JABFTP020000001">
    <property type="protein sequence ID" value="KAL3267119.1"/>
    <property type="molecule type" value="Genomic_DNA"/>
</dbReference>
<proteinExistence type="predicted"/>
<evidence type="ECO:0000313" key="3">
    <source>
        <dbReference type="Proteomes" id="UP001516400"/>
    </source>
</evidence>
<name>A0ABD2MLC5_9CUCU</name>
<evidence type="ECO:0000256" key="1">
    <source>
        <dbReference type="SAM" id="MobiDB-lite"/>
    </source>
</evidence>
<dbReference type="AlphaFoldDB" id="A0ABD2MLC5"/>
<feature type="region of interest" description="Disordered" evidence="1">
    <location>
        <begin position="96"/>
        <end position="119"/>
    </location>
</feature>
<dbReference type="Proteomes" id="UP001516400">
    <property type="component" value="Unassembled WGS sequence"/>
</dbReference>
<comment type="caution">
    <text evidence="2">The sequence shown here is derived from an EMBL/GenBank/DDBJ whole genome shotgun (WGS) entry which is preliminary data.</text>
</comment>
<keyword evidence="3" id="KW-1185">Reference proteome</keyword>
<evidence type="ECO:0000313" key="2">
    <source>
        <dbReference type="EMBL" id="KAL3267119.1"/>
    </source>
</evidence>
<accession>A0ABD2MLC5</accession>
<reference evidence="2 3" key="1">
    <citation type="journal article" date="2021" name="BMC Biol.">
        <title>Horizontally acquired antibacterial genes associated with adaptive radiation of ladybird beetles.</title>
        <authorList>
            <person name="Li H.S."/>
            <person name="Tang X.F."/>
            <person name="Huang Y.H."/>
            <person name="Xu Z.Y."/>
            <person name="Chen M.L."/>
            <person name="Du X.Y."/>
            <person name="Qiu B.Y."/>
            <person name="Chen P.T."/>
            <person name="Zhang W."/>
            <person name="Slipinski A."/>
            <person name="Escalona H.E."/>
            <person name="Waterhouse R.M."/>
            <person name="Zwick A."/>
            <person name="Pang H."/>
        </authorList>
    </citation>
    <scope>NUCLEOTIDE SEQUENCE [LARGE SCALE GENOMIC DNA]</scope>
    <source>
        <strain evidence="2">SYSU2018</strain>
    </source>
</reference>
<gene>
    <name evidence="2" type="ORF">HHI36_011259</name>
</gene>
<sequence>MMFPLNEVFQIPASKKRPILSLKIPINKNCNTTVNESAIKIKKCLFGKCDPDDTLRLLDEQAEIDRKRIMERFGIDINDIEDIENENRCPTKKLKMSNEVSVRRSKENRKRKLLPSQGNSKITDFYRVKKTCFREKENKPQ</sequence>
<protein>
    <submittedName>
        <fullName evidence="2">Uncharacterized protein</fullName>
    </submittedName>
</protein>
<organism evidence="2 3">
    <name type="scientific">Cryptolaemus montrouzieri</name>
    <dbReference type="NCBI Taxonomy" id="559131"/>
    <lineage>
        <taxon>Eukaryota</taxon>
        <taxon>Metazoa</taxon>
        <taxon>Ecdysozoa</taxon>
        <taxon>Arthropoda</taxon>
        <taxon>Hexapoda</taxon>
        <taxon>Insecta</taxon>
        <taxon>Pterygota</taxon>
        <taxon>Neoptera</taxon>
        <taxon>Endopterygota</taxon>
        <taxon>Coleoptera</taxon>
        <taxon>Polyphaga</taxon>
        <taxon>Cucujiformia</taxon>
        <taxon>Coccinelloidea</taxon>
        <taxon>Coccinellidae</taxon>
        <taxon>Scymninae</taxon>
        <taxon>Scymnini</taxon>
        <taxon>Cryptolaemus</taxon>
    </lineage>
</organism>